<organism evidence="1 2">
    <name type="scientific">Catharanthus roseus</name>
    <name type="common">Madagascar periwinkle</name>
    <name type="synonym">Vinca rosea</name>
    <dbReference type="NCBI Taxonomy" id="4058"/>
    <lineage>
        <taxon>Eukaryota</taxon>
        <taxon>Viridiplantae</taxon>
        <taxon>Streptophyta</taxon>
        <taxon>Embryophyta</taxon>
        <taxon>Tracheophyta</taxon>
        <taxon>Spermatophyta</taxon>
        <taxon>Magnoliopsida</taxon>
        <taxon>eudicotyledons</taxon>
        <taxon>Gunneridae</taxon>
        <taxon>Pentapetalae</taxon>
        <taxon>asterids</taxon>
        <taxon>lamiids</taxon>
        <taxon>Gentianales</taxon>
        <taxon>Apocynaceae</taxon>
        <taxon>Rauvolfioideae</taxon>
        <taxon>Vinceae</taxon>
        <taxon>Catharanthinae</taxon>
        <taxon>Catharanthus</taxon>
    </lineage>
</organism>
<dbReference type="EMBL" id="CM044701">
    <property type="protein sequence ID" value="KAI5682052.1"/>
    <property type="molecule type" value="Genomic_DNA"/>
</dbReference>
<gene>
    <name evidence="1" type="ORF">M9H77_03280</name>
</gene>
<dbReference type="Proteomes" id="UP001060085">
    <property type="component" value="Linkage Group LG01"/>
</dbReference>
<accession>A0ACC0CAZ0</accession>
<proteinExistence type="predicted"/>
<keyword evidence="2" id="KW-1185">Reference proteome</keyword>
<evidence type="ECO:0000313" key="2">
    <source>
        <dbReference type="Proteomes" id="UP001060085"/>
    </source>
</evidence>
<name>A0ACC0CAZ0_CATRO</name>
<protein>
    <submittedName>
        <fullName evidence="1">Uncharacterized protein</fullName>
    </submittedName>
</protein>
<comment type="caution">
    <text evidence="1">The sequence shown here is derived from an EMBL/GenBank/DDBJ whole genome shotgun (WGS) entry which is preliminary data.</text>
</comment>
<reference evidence="2" key="1">
    <citation type="journal article" date="2023" name="Nat. Plants">
        <title>Single-cell RNA sequencing provides a high-resolution roadmap for understanding the multicellular compartmentation of specialized metabolism.</title>
        <authorList>
            <person name="Sun S."/>
            <person name="Shen X."/>
            <person name="Li Y."/>
            <person name="Li Y."/>
            <person name="Wang S."/>
            <person name="Li R."/>
            <person name="Zhang H."/>
            <person name="Shen G."/>
            <person name="Guo B."/>
            <person name="Wei J."/>
            <person name="Xu J."/>
            <person name="St-Pierre B."/>
            <person name="Chen S."/>
            <person name="Sun C."/>
        </authorList>
    </citation>
    <scope>NUCLEOTIDE SEQUENCE [LARGE SCALE GENOMIC DNA]</scope>
</reference>
<sequence>MEKSTKVMHVQLGDITTARIRVDRIQALSAARDVALRSSASFSNSYSTRNTLSSCQINKKTDLLEQLATPLALTSPVLRHTQEASLHHPLLLALNCLNLKADWIKLKMW</sequence>
<evidence type="ECO:0000313" key="1">
    <source>
        <dbReference type="EMBL" id="KAI5682052.1"/>
    </source>
</evidence>